<evidence type="ECO:0000256" key="2">
    <source>
        <dbReference type="PIRSR" id="PIRSR603782-1"/>
    </source>
</evidence>
<keyword evidence="6" id="KW-1185">Reference proteome</keyword>
<accession>A0A3N6N059</accession>
<dbReference type="InterPro" id="IPR003782">
    <property type="entry name" value="SCO1/SenC"/>
</dbReference>
<dbReference type="GO" id="GO:0046872">
    <property type="term" value="F:metal ion binding"/>
    <property type="evidence" value="ECO:0007669"/>
    <property type="project" value="UniProtKB-KW"/>
</dbReference>
<comment type="similarity">
    <text evidence="1">Belongs to the SCO1/2 family.</text>
</comment>
<evidence type="ECO:0000313" key="5">
    <source>
        <dbReference type="EMBL" id="RQH03861.1"/>
    </source>
</evidence>
<sequence length="192" mass="20888">MKRIRLFLYALLLVCPALFAAAPSLTLPGDSLYQLPLALQDQQGRQFDLASMRGRPVIVSMFYTACSAACPLTIDTIDQIRHALNVPDHAAPSVLLVSIDPAHDDVVNLAAVAKAHQLDPAHWRLTRTTAGDTMAFAATLGVAYRQRTNADFSHNAVIALLDENGRIVARTSVIGKVDPAFVSAVRERVVRY</sequence>
<dbReference type="AlphaFoldDB" id="A0A3N6N059"/>
<keyword evidence="2" id="KW-0479">Metal-binding</keyword>
<dbReference type="Gene3D" id="3.40.30.10">
    <property type="entry name" value="Glutaredoxin"/>
    <property type="match status" value="1"/>
</dbReference>
<feature type="chain" id="PRO_5018281864" evidence="4">
    <location>
        <begin position="21"/>
        <end position="192"/>
    </location>
</feature>
<protein>
    <submittedName>
        <fullName evidence="5">SCO family protein</fullName>
    </submittedName>
</protein>
<feature type="signal peptide" evidence="4">
    <location>
        <begin position="1"/>
        <end position="20"/>
    </location>
</feature>
<feature type="binding site" evidence="2">
    <location>
        <position position="154"/>
    </location>
    <ligand>
        <name>Cu cation</name>
        <dbReference type="ChEBI" id="CHEBI:23378"/>
    </ligand>
</feature>
<evidence type="ECO:0000256" key="1">
    <source>
        <dbReference type="ARBA" id="ARBA00010996"/>
    </source>
</evidence>
<dbReference type="InterPro" id="IPR036249">
    <property type="entry name" value="Thioredoxin-like_sf"/>
</dbReference>
<name>A0A3N6N059_9BURK</name>
<feature type="binding site" evidence="2">
    <location>
        <position position="70"/>
    </location>
    <ligand>
        <name>Cu cation</name>
        <dbReference type="ChEBI" id="CHEBI:23378"/>
    </ligand>
</feature>
<keyword evidence="2" id="KW-0186">Copper</keyword>
<dbReference type="RefSeq" id="WP_124152750.1">
    <property type="nucleotide sequence ID" value="NZ_RQIS01000015.1"/>
</dbReference>
<evidence type="ECO:0000313" key="6">
    <source>
        <dbReference type="Proteomes" id="UP000272778"/>
    </source>
</evidence>
<dbReference type="PANTHER" id="PTHR12151">
    <property type="entry name" value="ELECTRON TRANSPORT PROTIN SCO1/SENC FAMILY MEMBER"/>
    <property type="match status" value="1"/>
</dbReference>
<proteinExistence type="inferred from homology"/>
<dbReference type="Proteomes" id="UP000272778">
    <property type="component" value="Unassembled WGS sequence"/>
</dbReference>
<comment type="caution">
    <text evidence="5">The sequence shown here is derived from an EMBL/GenBank/DDBJ whole genome shotgun (WGS) entry which is preliminary data.</text>
</comment>
<evidence type="ECO:0000256" key="4">
    <source>
        <dbReference type="SAM" id="SignalP"/>
    </source>
</evidence>
<dbReference type="OrthoDB" id="6335573at2"/>
<feature type="binding site" evidence="2">
    <location>
        <position position="66"/>
    </location>
    <ligand>
        <name>Cu cation</name>
        <dbReference type="ChEBI" id="CHEBI:23378"/>
    </ligand>
</feature>
<gene>
    <name evidence="5" type="ORF">D1Y85_19675</name>
</gene>
<keyword evidence="3" id="KW-1015">Disulfide bond</keyword>
<dbReference type="EMBL" id="RQIS01000015">
    <property type="protein sequence ID" value="RQH03861.1"/>
    <property type="molecule type" value="Genomic_DNA"/>
</dbReference>
<keyword evidence="4" id="KW-0732">Signal</keyword>
<reference evidence="5 6" key="1">
    <citation type="submission" date="2018-11" db="EMBL/GenBank/DDBJ databases">
        <title>Paraburkholderia sp. DHOA04, isolated from soil.</title>
        <authorList>
            <person name="Gao Z.-H."/>
            <person name="Qiu L.-H."/>
            <person name="Fu J.-C."/>
        </authorList>
    </citation>
    <scope>NUCLEOTIDE SEQUENCE [LARGE SCALE GENOMIC DNA]</scope>
    <source>
        <strain evidence="5 6">DHOA04</strain>
    </source>
</reference>
<evidence type="ECO:0000256" key="3">
    <source>
        <dbReference type="PIRSR" id="PIRSR603782-2"/>
    </source>
</evidence>
<dbReference type="PANTHER" id="PTHR12151:SF25">
    <property type="entry name" value="LINALOOL DEHYDRATASE_ISOMERASE DOMAIN-CONTAINING PROTEIN"/>
    <property type="match status" value="1"/>
</dbReference>
<dbReference type="Pfam" id="PF02630">
    <property type="entry name" value="SCO1-SenC"/>
    <property type="match status" value="1"/>
</dbReference>
<feature type="disulfide bond" description="Redox-active" evidence="3">
    <location>
        <begin position="66"/>
        <end position="70"/>
    </location>
</feature>
<dbReference type="CDD" id="cd02968">
    <property type="entry name" value="SCO"/>
    <property type="match status" value="1"/>
</dbReference>
<dbReference type="SUPFAM" id="SSF52833">
    <property type="entry name" value="Thioredoxin-like"/>
    <property type="match status" value="1"/>
</dbReference>
<organism evidence="5 6">
    <name type="scientific">Paraburkholderia dinghuensis</name>
    <dbReference type="NCBI Taxonomy" id="2305225"/>
    <lineage>
        <taxon>Bacteria</taxon>
        <taxon>Pseudomonadati</taxon>
        <taxon>Pseudomonadota</taxon>
        <taxon>Betaproteobacteria</taxon>
        <taxon>Burkholderiales</taxon>
        <taxon>Burkholderiaceae</taxon>
        <taxon>Paraburkholderia</taxon>
    </lineage>
</organism>